<sequence>MLKKLFNLIIPIFVSKRFNTLVFFVTSKCNSRCKFCFYWRNLNSKEPDLSLEEIEKIAHSLPQFSSLLLSGGEPFLRKDLAELIKIFYEENKVRNVSVPTNGILVDKIATTTEEILKLCPDINLNINFSLDGVREYHDKLRGVFGNYRKTILAIKELNKLEERHFNLGVRISTVVCRDNLEKIGEFLSEIGKEKINFLHYFEIVRGKPRLPGEKTLTPKRLKEVYKEILKYQEENYRKNIQPKTRSGYLWLWFRMAMLYSQYRIQLDNFLENKPWGYKCEAGRKIVVLDYNSDFRLCELKKPEVNVRKIDYDLGKFIHSQTYEKALREVKNCDCTHVCFILETIYTSPKFVFVRFPINLFKTLLRKYDF</sequence>
<dbReference type="EMBL" id="PFEL01000105">
    <property type="protein sequence ID" value="PJE68832.1"/>
    <property type="molecule type" value="Genomic_DNA"/>
</dbReference>
<dbReference type="Proteomes" id="UP000229500">
    <property type="component" value="Unassembled WGS sequence"/>
</dbReference>
<dbReference type="InterPro" id="IPR013785">
    <property type="entry name" value="Aldolase_TIM"/>
</dbReference>
<dbReference type="GO" id="GO:0046872">
    <property type="term" value="F:metal ion binding"/>
    <property type="evidence" value="ECO:0007669"/>
    <property type="project" value="UniProtKB-KW"/>
</dbReference>
<evidence type="ECO:0000256" key="4">
    <source>
        <dbReference type="ARBA" id="ARBA00023014"/>
    </source>
</evidence>
<evidence type="ECO:0000256" key="3">
    <source>
        <dbReference type="ARBA" id="ARBA00023004"/>
    </source>
</evidence>
<dbReference type="PROSITE" id="PS51918">
    <property type="entry name" value="RADICAL_SAM"/>
    <property type="match status" value="1"/>
</dbReference>
<keyword evidence="4" id="KW-0411">Iron-sulfur</keyword>
<dbReference type="SFLD" id="SFLDS00029">
    <property type="entry name" value="Radical_SAM"/>
    <property type="match status" value="1"/>
</dbReference>
<dbReference type="GO" id="GO:0003824">
    <property type="term" value="F:catalytic activity"/>
    <property type="evidence" value="ECO:0007669"/>
    <property type="project" value="InterPro"/>
</dbReference>
<evidence type="ECO:0000313" key="7">
    <source>
        <dbReference type="Proteomes" id="UP000229500"/>
    </source>
</evidence>
<gene>
    <name evidence="6" type="ORF">COU96_02905</name>
</gene>
<dbReference type="Pfam" id="PF04055">
    <property type="entry name" value="Radical_SAM"/>
    <property type="match status" value="1"/>
</dbReference>
<protein>
    <recommendedName>
        <fullName evidence="5">Radical SAM core domain-containing protein</fullName>
    </recommendedName>
</protein>
<keyword evidence="1" id="KW-0949">S-adenosyl-L-methionine</keyword>
<dbReference type="AlphaFoldDB" id="A0A2M8L4W0"/>
<accession>A0A2M8L4W0</accession>
<dbReference type="InterPro" id="IPR007197">
    <property type="entry name" value="rSAM"/>
</dbReference>
<reference evidence="7" key="1">
    <citation type="submission" date="2017-09" db="EMBL/GenBank/DDBJ databases">
        <title>Depth-based differentiation of microbial function through sediment-hosted aquifers and enrichment of novel symbionts in the deep terrestrial subsurface.</title>
        <authorList>
            <person name="Probst A.J."/>
            <person name="Ladd B."/>
            <person name="Jarett J.K."/>
            <person name="Geller-Mcgrath D.E."/>
            <person name="Sieber C.M.K."/>
            <person name="Emerson J.B."/>
            <person name="Anantharaman K."/>
            <person name="Thomas B.C."/>
            <person name="Malmstrom R."/>
            <person name="Stieglmeier M."/>
            <person name="Klingl A."/>
            <person name="Woyke T."/>
            <person name="Ryan C.M."/>
            <person name="Banfield J.F."/>
        </authorList>
    </citation>
    <scope>NUCLEOTIDE SEQUENCE [LARGE SCALE GENOMIC DNA]</scope>
</reference>
<dbReference type="InterPro" id="IPR050377">
    <property type="entry name" value="Radical_SAM_PqqE_MftC-like"/>
</dbReference>
<dbReference type="GO" id="GO:0051536">
    <property type="term" value="F:iron-sulfur cluster binding"/>
    <property type="evidence" value="ECO:0007669"/>
    <property type="project" value="UniProtKB-KW"/>
</dbReference>
<dbReference type="Gene3D" id="3.20.20.70">
    <property type="entry name" value="Aldolase class I"/>
    <property type="match status" value="1"/>
</dbReference>
<dbReference type="SFLD" id="SFLDG01067">
    <property type="entry name" value="SPASM/twitch_domain_containing"/>
    <property type="match status" value="1"/>
</dbReference>
<proteinExistence type="predicted"/>
<evidence type="ECO:0000259" key="5">
    <source>
        <dbReference type="PROSITE" id="PS51918"/>
    </source>
</evidence>
<dbReference type="CDD" id="cd01335">
    <property type="entry name" value="Radical_SAM"/>
    <property type="match status" value="1"/>
</dbReference>
<keyword evidence="2" id="KW-0479">Metal-binding</keyword>
<dbReference type="PANTHER" id="PTHR11228:SF7">
    <property type="entry name" value="PQQA PEPTIDE CYCLASE"/>
    <property type="match status" value="1"/>
</dbReference>
<feature type="domain" description="Radical SAM core" evidence="5">
    <location>
        <begin position="14"/>
        <end position="238"/>
    </location>
</feature>
<dbReference type="PANTHER" id="PTHR11228">
    <property type="entry name" value="RADICAL SAM DOMAIN PROTEIN"/>
    <property type="match status" value="1"/>
</dbReference>
<comment type="caution">
    <text evidence="6">The sequence shown here is derived from an EMBL/GenBank/DDBJ whole genome shotgun (WGS) entry which is preliminary data.</text>
</comment>
<evidence type="ECO:0000256" key="1">
    <source>
        <dbReference type="ARBA" id="ARBA00022691"/>
    </source>
</evidence>
<dbReference type="InterPro" id="IPR058240">
    <property type="entry name" value="rSAM_sf"/>
</dbReference>
<evidence type="ECO:0000256" key="2">
    <source>
        <dbReference type="ARBA" id="ARBA00022723"/>
    </source>
</evidence>
<organism evidence="6 7">
    <name type="scientific">Candidatus Shapirobacteria bacterium CG10_big_fil_rev_8_21_14_0_10_38_14</name>
    <dbReference type="NCBI Taxonomy" id="1974483"/>
    <lineage>
        <taxon>Bacteria</taxon>
        <taxon>Candidatus Shapironibacteriota</taxon>
    </lineage>
</organism>
<dbReference type="SUPFAM" id="SSF102114">
    <property type="entry name" value="Radical SAM enzymes"/>
    <property type="match status" value="1"/>
</dbReference>
<keyword evidence="3" id="KW-0408">Iron</keyword>
<name>A0A2M8L4W0_9BACT</name>
<evidence type="ECO:0000313" key="6">
    <source>
        <dbReference type="EMBL" id="PJE68832.1"/>
    </source>
</evidence>